<feature type="region of interest" description="Disordered" evidence="1">
    <location>
        <begin position="74"/>
        <end position="96"/>
    </location>
</feature>
<proteinExistence type="predicted"/>
<dbReference type="AlphaFoldDB" id="A0A448ZH33"/>
<sequence>MRKGGAATPPSAFFGPRLSVSRKKGMEAPRGRSRVLCAVKACRGGPSPKCPCTARSRCHRPWTATEKAFAKRGVGPEWRGPKRWGEASRSSSATARKVVPWQQNRGFRFLPGPFLDSGAMASGVDTVLQPEGRIVRRTGKRSVKDRGKHGTARPAARQFRSFPPSPAFDARGCLLRFRCWLRRPSPIQLWLLLL</sequence>
<organism evidence="2 3">
    <name type="scientific">Pseudo-nitzschia multistriata</name>
    <dbReference type="NCBI Taxonomy" id="183589"/>
    <lineage>
        <taxon>Eukaryota</taxon>
        <taxon>Sar</taxon>
        <taxon>Stramenopiles</taxon>
        <taxon>Ochrophyta</taxon>
        <taxon>Bacillariophyta</taxon>
        <taxon>Bacillariophyceae</taxon>
        <taxon>Bacillariophycidae</taxon>
        <taxon>Bacillariales</taxon>
        <taxon>Bacillariaceae</taxon>
        <taxon>Pseudo-nitzschia</taxon>
    </lineage>
</organism>
<reference evidence="2 3" key="1">
    <citation type="submission" date="2019-01" db="EMBL/GenBank/DDBJ databases">
        <authorList>
            <person name="Ferrante I. M."/>
        </authorList>
    </citation>
    <scope>NUCLEOTIDE SEQUENCE [LARGE SCALE GENOMIC DNA]</scope>
    <source>
        <strain evidence="2 3">B856</strain>
    </source>
</reference>
<keyword evidence="3" id="KW-1185">Reference proteome</keyword>
<evidence type="ECO:0000313" key="3">
    <source>
        <dbReference type="Proteomes" id="UP000291116"/>
    </source>
</evidence>
<accession>A0A448ZH33</accession>
<dbReference type="Proteomes" id="UP000291116">
    <property type="component" value="Unassembled WGS sequence"/>
</dbReference>
<gene>
    <name evidence="2" type="ORF">PSNMU_V1.4_AUG-EV-PASAV3_0082640</name>
</gene>
<feature type="region of interest" description="Disordered" evidence="1">
    <location>
        <begin position="140"/>
        <end position="163"/>
    </location>
</feature>
<dbReference type="EMBL" id="CAACVS010000346">
    <property type="protein sequence ID" value="VEU41342.1"/>
    <property type="molecule type" value="Genomic_DNA"/>
</dbReference>
<feature type="region of interest" description="Disordered" evidence="1">
    <location>
        <begin position="1"/>
        <end position="27"/>
    </location>
</feature>
<name>A0A448ZH33_9STRA</name>
<feature type="compositionally biased region" description="Basic residues" evidence="1">
    <location>
        <begin position="140"/>
        <end position="151"/>
    </location>
</feature>
<evidence type="ECO:0000256" key="1">
    <source>
        <dbReference type="SAM" id="MobiDB-lite"/>
    </source>
</evidence>
<evidence type="ECO:0000313" key="2">
    <source>
        <dbReference type="EMBL" id="VEU41342.1"/>
    </source>
</evidence>
<protein>
    <submittedName>
        <fullName evidence="2">Uncharacterized protein</fullName>
    </submittedName>
</protein>